<dbReference type="PANTHER" id="PTHR30093:SF34">
    <property type="entry name" value="PREPILIN PEPTIDASE-DEPENDENT PROTEIN D"/>
    <property type="match status" value="1"/>
</dbReference>
<dbReference type="Proteomes" id="UP000280881">
    <property type="component" value="Unassembled WGS sequence"/>
</dbReference>
<evidence type="ECO:0000313" key="5">
    <source>
        <dbReference type="Proteomes" id="UP000280881"/>
    </source>
</evidence>
<dbReference type="Pfam" id="PF07963">
    <property type="entry name" value="N_methyl"/>
    <property type="match status" value="1"/>
</dbReference>
<comment type="similarity">
    <text evidence="1">Belongs to the N-Me-Phe pilin family.</text>
</comment>
<organism evidence="4 5">
    <name type="scientific">Thermovibrio guaymasensis</name>
    <dbReference type="NCBI Taxonomy" id="240167"/>
    <lineage>
        <taxon>Bacteria</taxon>
        <taxon>Pseudomonadati</taxon>
        <taxon>Aquificota</taxon>
        <taxon>Aquificia</taxon>
        <taxon>Desulfurobacteriales</taxon>
        <taxon>Desulfurobacteriaceae</taxon>
        <taxon>Thermovibrio</taxon>
    </lineage>
</organism>
<keyword evidence="3" id="KW-0472">Membrane</keyword>
<dbReference type="EMBL" id="RBIE01000002">
    <property type="protein sequence ID" value="RKQ61700.1"/>
    <property type="molecule type" value="Genomic_DNA"/>
</dbReference>
<dbReference type="NCBIfam" id="TIGR02532">
    <property type="entry name" value="IV_pilin_GFxxxE"/>
    <property type="match status" value="1"/>
</dbReference>
<comment type="caution">
    <text evidence="4">The sequence shown here is derived from an EMBL/GenBank/DDBJ whole genome shotgun (WGS) entry which is preliminary data.</text>
</comment>
<name>A0A420W6M6_9BACT</name>
<dbReference type="SUPFAM" id="SSF54523">
    <property type="entry name" value="Pili subunits"/>
    <property type="match status" value="1"/>
</dbReference>
<evidence type="ECO:0000313" key="4">
    <source>
        <dbReference type="EMBL" id="RKQ61700.1"/>
    </source>
</evidence>
<dbReference type="AlphaFoldDB" id="A0A420W6M6"/>
<sequence>MKNLSNFRKGFTLIELMVVVAIIAILAAIAIPQYRKFQLKSKTVEAKENIGAIVTAEESFAAEHGQYAQCSAAPTGVTPGPTKHPWQVQTPGAGFDLIGFRPAGDVYYVYGVTEGAPQSPATSGNSMANDATAYNTDTSIDTNGNIQNGVDVHDGQVDITIAATGDLDGDGIKAGFYRDDEHTKINPDPVDAGANEF</sequence>
<keyword evidence="2" id="KW-0488">Methylation</keyword>
<reference evidence="4 5" key="1">
    <citation type="submission" date="2018-10" db="EMBL/GenBank/DDBJ databases">
        <title>Genomic Encyclopedia of Type Strains, Phase IV (KMG-IV): sequencing the most valuable type-strain genomes for metagenomic binning, comparative biology and taxonomic classification.</title>
        <authorList>
            <person name="Goeker M."/>
        </authorList>
    </citation>
    <scope>NUCLEOTIDE SEQUENCE [LARGE SCALE GENOMIC DNA]</scope>
    <source>
        <strain evidence="4 5">DSM 15521</strain>
    </source>
</reference>
<proteinExistence type="inferred from homology"/>
<keyword evidence="5" id="KW-1185">Reference proteome</keyword>
<protein>
    <submittedName>
        <fullName evidence="4">Type IV pilus assembly protein PilA</fullName>
    </submittedName>
</protein>
<keyword evidence="3" id="KW-1133">Transmembrane helix</keyword>
<accession>A0A420W6M6</accession>
<dbReference type="OrthoDB" id="5508528at2"/>
<dbReference type="InterPro" id="IPR045584">
    <property type="entry name" value="Pilin-like"/>
</dbReference>
<dbReference type="PANTHER" id="PTHR30093">
    <property type="entry name" value="GENERAL SECRETION PATHWAY PROTEIN G"/>
    <property type="match status" value="1"/>
</dbReference>
<gene>
    <name evidence="4" type="ORF">C7457_1142</name>
</gene>
<dbReference type="PROSITE" id="PS00409">
    <property type="entry name" value="PROKAR_NTER_METHYL"/>
    <property type="match status" value="1"/>
</dbReference>
<dbReference type="Gene3D" id="3.30.700.10">
    <property type="entry name" value="Glycoprotein, Type 4 Pilin"/>
    <property type="match status" value="1"/>
</dbReference>
<evidence type="ECO:0000256" key="2">
    <source>
        <dbReference type="ARBA" id="ARBA00022481"/>
    </source>
</evidence>
<feature type="transmembrane region" description="Helical" evidence="3">
    <location>
        <begin position="12"/>
        <end position="32"/>
    </location>
</feature>
<evidence type="ECO:0000256" key="3">
    <source>
        <dbReference type="SAM" id="Phobius"/>
    </source>
</evidence>
<dbReference type="InterPro" id="IPR012902">
    <property type="entry name" value="N_methyl_site"/>
</dbReference>
<evidence type="ECO:0000256" key="1">
    <source>
        <dbReference type="ARBA" id="ARBA00005233"/>
    </source>
</evidence>
<keyword evidence="3" id="KW-0812">Transmembrane</keyword>